<feature type="domain" description="Phosphoadenosine phosphosulphate reductase" evidence="1">
    <location>
        <begin position="14"/>
        <end position="167"/>
    </location>
</feature>
<dbReference type="InterPro" id="IPR014729">
    <property type="entry name" value="Rossmann-like_a/b/a_fold"/>
</dbReference>
<evidence type="ECO:0000259" key="1">
    <source>
        <dbReference type="Pfam" id="PF01507"/>
    </source>
</evidence>
<dbReference type="GO" id="GO:0016740">
    <property type="term" value="F:transferase activity"/>
    <property type="evidence" value="ECO:0007669"/>
    <property type="project" value="UniProtKB-KW"/>
</dbReference>
<name>A0A6J5MK57_9CAUD</name>
<evidence type="ECO:0000313" key="2">
    <source>
        <dbReference type="EMBL" id="CAB4143939.1"/>
    </source>
</evidence>
<sequence length="261" mass="30881">MSSYWGIFYFIMIQVSFSGGRSSAMMAKIMIDNYPKDELIFTFANTGKEMPETLDFVNDCDKAWNLNVVWIEYCPTNKFKVVDYESASRNGLPFEQVIDMKQYLPNRVTRFCTTELKIKPMSLYLQSLGHKHWDAAIGIRRDEPNRYHKMKNKVKKDRWEYIFPLWDSYATKKSVLYFWKQQTFDLNIHSEHGNCDFCFLKGTKKKVAQAHLMPERLQWWIDMEAKIGSKFHKDFSMTTLKQLALNPQLFDEPNIDCFCGD</sequence>
<dbReference type="Gene3D" id="3.40.50.620">
    <property type="entry name" value="HUPs"/>
    <property type="match status" value="1"/>
</dbReference>
<dbReference type="InterPro" id="IPR002500">
    <property type="entry name" value="PAPS_reduct_dom"/>
</dbReference>
<organism evidence="2">
    <name type="scientific">uncultured Caudovirales phage</name>
    <dbReference type="NCBI Taxonomy" id="2100421"/>
    <lineage>
        <taxon>Viruses</taxon>
        <taxon>Duplodnaviria</taxon>
        <taxon>Heunggongvirae</taxon>
        <taxon>Uroviricota</taxon>
        <taxon>Caudoviricetes</taxon>
        <taxon>Peduoviridae</taxon>
        <taxon>Maltschvirus</taxon>
        <taxon>Maltschvirus maltsch</taxon>
    </lineage>
</organism>
<reference evidence="2" key="1">
    <citation type="submission" date="2020-04" db="EMBL/GenBank/DDBJ databases">
        <authorList>
            <person name="Chiriac C."/>
            <person name="Salcher M."/>
            <person name="Ghai R."/>
            <person name="Kavagutti S V."/>
        </authorList>
    </citation>
    <scope>NUCLEOTIDE SEQUENCE</scope>
</reference>
<gene>
    <name evidence="2" type="ORF">UFOVP458_7</name>
</gene>
<dbReference type="Pfam" id="PF01507">
    <property type="entry name" value="PAPS_reduct"/>
    <property type="match status" value="1"/>
</dbReference>
<proteinExistence type="predicted"/>
<keyword evidence="2" id="KW-0808">Transferase</keyword>
<dbReference type="SUPFAM" id="SSF52402">
    <property type="entry name" value="Adenine nucleotide alpha hydrolases-like"/>
    <property type="match status" value="1"/>
</dbReference>
<dbReference type="EMBL" id="LR796437">
    <property type="protein sequence ID" value="CAB4143939.1"/>
    <property type="molecule type" value="Genomic_DNA"/>
</dbReference>
<accession>A0A6J5MK57</accession>
<protein>
    <submittedName>
        <fullName evidence="2">CysH 3'-phosphoadenosine 5'-phosphosulfate sulfotransferase (PAPS reductase)/FAD synthetase and related enzymes</fullName>
    </submittedName>
</protein>